<proteinExistence type="predicted"/>
<accession>A0A0S8K2S0</accession>
<dbReference type="AlphaFoldDB" id="A0A0S8K2S0"/>
<name>A0A0S8K2S0_UNCW3</name>
<dbReference type="EMBL" id="LJVE01000014">
    <property type="protein sequence ID" value="KPL15451.1"/>
    <property type="molecule type" value="Genomic_DNA"/>
</dbReference>
<comment type="caution">
    <text evidence="1">The sequence shown here is derived from an EMBL/GenBank/DDBJ whole genome shotgun (WGS) entry which is preliminary data.</text>
</comment>
<reference evidence="1 2" key="1">
    <citation type="journal article" date="2015" name="Microbiome">
        <title>Genomic resolution of linkages in carbon, nitrogen, and sulfur cycling among widespread estuary sediment bacteria.</title>
        <authorList>
            <person name="Baker B.J."/>
            <person name="Lazar C.S."/>
            <person name="Teske A.P."/>
            <person name="Dick G.J."/>
        </authorList>
    </citation>
    <scope>NUCLEOTIDE SEQUENCE [LARGE SCALE GENOMIC DNA]</scope>
    <source>
        <strain evidence="1">SM1_77</strain>
    </source>
</reference>
<protein>
    <recommendedName>
        <fullName evidence="3">Fe2OG dioxygenase domain-containing protein</fullName>
    </recommendedName>
</protein>
<sequence>MFPYFQKLNITLPDADLSLDATKMKVLHYYAAAQKHSLRAKKQFENYVAIPNATYIPREEDVATLLPLLPADLIAIESPQLWCMNIKPQHKNNVLPAHRDLTRLASISFFFDTHGEETSFYEYEGSNLVKVASFVAQHGDVYLLNVDKVHDVKLAAPHIRKSLGFSFITTPFETVYDQLRKAELISGHELP</sequence>
<gene>
    <name evidence="1" type="ORF">AMJ74_01430</name>
</gene>
<evidence type="ECO:0008006" key="3">
    <source>
        <dbReference type="Google" id="ProtNLM"/>
    </source>
</evidence>
<evidence type="ECO:0000313" key="1">
    <source>
        <dbReference type="EMBL" id="KPL15451.1"/>
    </source>
</evidence>
<organism evidence="1 2">
    <name type="scientific">candidate division WOR_3 bacterium SM1_77</name>
    <dbReference type="NCBI Taxonomy" id="1703778"/>
    <lineage>
        <taxon>Bacteria</taxon>
        <taxon>Bacteria division WOR-3</taxon>
    </lineage>
</organism>
<dbReference type="Proteomes" id="UP000050975">
    <property type="component" value="Unassembled WGS sequence"/>
</dbReference>
<evidence type="ECO:0000313" key="2">
    <source>
        <dbReference type="Proteomes" id="UP000050975"/>
    </source>
</evidence>